<feature type="compositionally biased region" description="Polar residues" evidence="1">
    <location>
        <begin position="410"/>
        <end position="425"/>
    </location>
</feature>
<keyword evidence="2" id="KW-0812">Transmembrane</keyword>
<feature type="compositionally biased region" description="Polar residues" evidence="1">
    <location>
        <begin position="453"/>
        <end position="468"/>
    </location>
</feature>
<feature type="compositionally biased region" description="Basic residues" evidence="1">
    <location>
        <begin position="233"/>
        <end position="242"/>
    </location>
</feature>
<organism evidence="3 4">
    <name type="scientific">Xenopus laevis</name>
    <name type="common">African clawed frog</name>
    <dbReference type="NCBI Taxonomy" id="8355"/>
    <lineage>
        <taxon>Eukaryota</taxon>
        <taxon>Metazoa</taxon>
        <taxon>Chordata</taxon>
        <taxon>Craniata</taxon>
        <taxon>Vertebrata</taxon>
        <taxon>Euteleostomi</taxon>
        <taxon>Amphibia</taxon>
        <taxon>Batrachia</taxon>
        <taxon>Anura</taxon>
        <taxon>Pipoidea</taxon>
        <taxon>Pipidae</taxon>
        <taxon>Xenopodinae</taxon>
        <taxon>Xenopus</taxon>
        <taxon>Xenopus</taxon>
    </lineage>
</organism>
<reference evidence="4" key="1">
    <citation type="journal article" date="2016" name="Nature">
        <title>Genome evolution in the allotetraploid frog Xenopus laevis.</title>
        <authorList>
            <person name="Session A.M."/>
            <person name="Uno Y."/>
            <person name="Kwon T."/>
            <person name="Chapman J.A."/>
            <person name="Toyoda A."/>
            <person name="Takahashi S."/>
            <person name="Fukui A."/>
            <person name="Hikosaka A."/>
            <person name="Suzuki A."/>
            <person name="Kondo M."/>
            <person name="van Heeringen S.J."/>
            <person name="Quigley I."/>
            <person name="Heinz S."/>
            <person name="Ogino H."/>
            <person name="Ochi H."/>
            <person name="Hellsten U."/>
            <person name="Lyons J.B."/>
            <person name="Simakov O."/>
            <person name="Putnam N."/>
            <person name="Stites J."/>
            <person name="Kuroki Y."/>
            <person name="Tanaka T."/>
            <person name="Michiue T."/>
            <person name="Watanabe M."/>
            <person name="Bogdanovic O."/>
            <person name="Lister R."/>
            <person name="Georgiou G."/>
            <person name="Paranjpe S.S."/>
            <person name="van Kruijsbergen I."/>
            <person name="Shu S."/>
            <person name="Carlson J."/>
            <person name="Kinoshita T."/>
            <person name="Ohta Y."/>
            <person name="Mawaribuchi S."/>
            <person name="Jenkins J."/>
            <person name="Grimwood J."/>
            <person name="Schmutz J."/>
            <person name="Mitros T."/>
            <person name="Mozaffari S.V."/>
            <person name="Suzuki Y."/>
            <person name="Haramoto Y."/>
            <person name="Yamamoto T.S."/>
            <person name="Takagi C."/>
            <person name="Heald R."/>
            <person name="Miller K."/>
            <person name="Haudenschild C."/>
            <person name="Kitzman J."/>
            <person name="Nakayama T."/>
            <person name="Izutsu Y."/>
            <person name="Robert J."/>
            <person name="Fortriede J."/>
            <person name="Burns K."/>
            <person name="Lotay V."/>
            <person name="Karimi K."/>
            <person name="Yasuoka Y."/>
            <person name="Dichmann D.S."/>
            <person name="Flajnik M.F."/>
            <person name="Houston D.W."/>
            <person name="Shendure J."/>
            <person name="DuPasquier L."/>
            <person name="Vize P.D."/>
            <person name="Zorn A.M."/>
            <person name="Ito M."/>
            <person name="Marcotte E.M."/>
            <person name="Wallingford J.B."/>
            <person name="Ito Y."/>
            <person name="Asashima M."/>
            <person name="Ueno N."/>
            <person name="Matsuda Y."/>
            <person name="Veenstra G.J."/>
            <person name="Fujiyama A."/>
            <person name="Harland R.M."/>
            <person name="Taira M."/>
            <person name="Rokhsar D.S."/>
        </authorList>
    </citation>
    <scope>NUCLEOTIDE SEQUENCE [LARGE SCALE GENOMIC DNA]</scope>
    <source>
        <strain evidence="4">J</strain>
    </source>
</reference>
<keyword evidence="2" id="KW-1133">Transmembrane helix</keyword>
<name>A0A974DZR4_XENLA</name>
<dbReference type="Proteomes" id="UP000694892">
    <property type="component" value="Chromosome 1L"/>
</dbReference>
<feature type="compositionally biased region" description="Low complexity" evidence="1">
    <location>
        <begin position="592"/>
        <end position="602"/>
    </location>
</feature>
<feature type="region of interest" description="Disordered" evidence="1">
    <location>
        <begin position="520"/>
        <end position="615"/>
    </location>
</feature>
<feature type="transmembrane region" description="Helical" evidence="2">
    <location>
        <begin position="60"/>
        <end position="86"/>
    </location>
</feature>
<feature type="compositionally biased region" description="Polar residues" evidence="1">
    <location>
        <begin position="209"/>
        <end position="225"/>
    </location>
</feature>
<accession>A0A974DZR4</accession>
<feature type="transmembrane region" description="Helical" evidence="2">
    <location>
        <begin position="29"/>
        <end position="54"/>
    </location>
</feature>
<dbReference type="AlphaFoldDB" id="A0A974DZR4"/>
<evidence type="ECO:0000313" key="3">
    <source>
        <dbReference type="EMBL" id="OCU00914.1"/>
    </source>
</evidence>
<feature type="region of interest" description="Disordered" evidence="1">
    <location>
        <begin position="341"/>
        <end position="490"/>
    </location>
</feature>
<gene>
    <name evidence="3" type="ORF">XELAEV_18006691mg</name>
</gene>
<feature type="compositionally biased region" description="Polar residues" evidence="1">
    <location>
        <begin position="551"/>
        <end position="571"/>
    </location>
</feature>
<keyword evidence="2" id="KW-0472">Membrane</keyword>
<evidence type="ECO:0000256" key="2">
    <source>
        <dbReference type="SAM" id="Phobius"/>
    </source>
</evidence>
<dbReference type="EMBL" id="CM004466">
    <property type="protein sequence ID" value="OCU00914.1"/>
    <property type="molecule type" value="Genomic_DNA"/>
</dbReference>
<evidence type="ECO:0000313" key="4">
    <source>
        <dbReference type="Proteomes" id="UP000694892"/>
    </source>
</evidence>
<protein>
    <submittedName>
        <fullName evidence="3">Uncharacterized protein</fullName>
    </submittedName>
</protein>
<feature type="compositionally biased region" description="Basic and acidic residues" evidence="1">
    <location>
        <begin position="426"/>
        <end position="441"/>
    </location>
</feature>
<proteinExistence type="predicted"/>
<feature type="compositionally biased region" description="Polar residues" evidence="1">
    <location>
        <begin position="357"/>
        <end position="378"/>
    </location>
</feature>
<sequence length="645" mass="71194">MRGHMESITGPGNDLARRRHVRGRKPPKILLCSICGVTCILFLGSAVLLAVGYLNPFGSVGLAVLVVGAVLFFGTILFLVMMCLWVERKYPGVQAMSFKIPSMKSPIPKTAYVKPNISGLSPSVPSRTDYTVHTDLPPYTINVPKKVTFSSVTEEQIIEDADKNIHKLASTFDSLLDGTGNQGIIPEDTVTDSPPQTLFQGLNHRGDMSSDSNASTVMKGTSHPFQEQTVTAKKQKTKTHHQVKFDDYPPSASSELVSHNRKITSNNREEPKQMNKGTSALPNALNGRAKSSAPFLTEPELGVSPKRHGPDSTDKVFAVSPHIQKLSQGNKVQKQFLPSNIHSSTAPNAACQREQDTSGPGKSTLPQKDQRNTRGSQDIQRKHLLVNQIQKRPEALTSKCHASSPKMPTDRNNTICSGHFSNLSSSRKEDSHQKHDYREGQKSQMSLKARDSVINSLSATRTSSGNSEEQSRQRARHMSDPSSSTFSSRVEMLKCTEKQKQATTHQGLPQSEQTNILSSRMKEASHKRHGLNHQQYSSKSRDKASAVSPLTARNHQTNIKQGTLQKTQSETIHARGYSSDSESFNSRKLHQQQEVQQTDGGQRSSQSRDASPVISRNFAYNKNNSENRTIRKMISPSGTQLSIQR</sequence>
<feature type="region of interest" description="Disordered" evidence="1">
    <location>
        <begin position="203"/>
        <end position="315"/>
    </location>
</feature>
<evidence type="ECO:0000256" key="1">
    <source>
        <dbReference type="SAM" id="MobiDB-lite"/>
    </source>
</evidence>